<keyword evidence="1" id="KW-0812">Transmembrane</keyword>
<sequence>MAGGLSLDQATRIADPTKLSDQFAKHYRLLMAVCQEAGGSPVLALRNLEKIAEQQQENEARLRLAGTVPKATARLVLLLPMGSSLLGQLLGLGSIAVFFESMPALVSLLIGLLLLMAAQAWSQRIMLSANRLQQGDQIVLDAIALCLDSGLPLRQSQEIVLTRYVEFFEVEVSEQTKSEIAELVHFSDVSGAPIAKLLRNRAEESRRQTAHAQNENLERVSIRLLAPLAVFVLPAFVLITVLPISISLITN</sequence>
<evidence type="ECO:0000256" key="1">
    <source>
        <dbReference type="SAM" id="Phobius"/>
    </source>
</evidence>
<organism evidence="2">
    <name type="scientific">freshwater metagenome</name>
    <dbReference type="NCBI Taxonomy" id="449393"/>
    <lineage>
        <taxon>unclassified sequences</taxon>
        <taxon>metagenomes</taxon>
        <taxon>ecological metagenomes</taxon>
    </lineage>
</organism>
<protein>
    <submittedName>
        <fullName evidence="2">Unannotated protein</fullName>
    </submittedName>
</protein>
<feature type="transmembrane region" description="Helical" evidence="1">
    <location>
        <begin position="75"/>
        <end position="98"/>
    </location>
</feature>
<keyword evidence="1" id="KW-0472">Membrane</keyword>
<dbReference type="AlphaFoldDB" id="A0A6J6N003"/>
<proteinExistence type="predicted"/>
<feature type="transmembrane region" description="Helical" evidence="1">
    <location>
        <begin position="224"/>
        <end position="249"/>
    </location>
</feature>
<name>A0A6J6N003_9ZZZZ</name>
<reference evidence="2" key="1">
    <citation type="submission" date="2020-05" db="EMBL/GenBank/DDBJ databases">
        <authorList>
            <person name="Chiriac C."/>
            <person name="Salcher M."/>
            <person name="Ghai R."/>
            <person name="Kavagutti S V."/>
        </authorList>
    </citation>
    <scope>NUCLEOTIDE SEQUENCE</scope>
</reference>
<evidence type="ECO:0000313" key="2">
    <source>
        <dbReference type="EMBL" id="CAB4678254.1"/>
    </source>
</evidence>
<keyword evidence="1" id="KW-1133">Transmembrane helix</keyword>
<accession>A0A6J6N003</accession>
<gene>
    <name evidence="2" type="ORF">UFOPK2370_00065</name>
</gene>
<dbReference type="EMBL" id="CAEZXK010000001">
    <property type="protein sequence ID" value="CAB4678254.1"/>
    <property type="molecule type" value="Genomic_DNA"/>
</dbReference>
<feature type="transmembrane region" description="Helical" evidence="1">
    <location>
        <begin position="104"/>
        <end position="121"/>
    </location>
</feature>